<proteinExistence type="predicted"/>
<dbReference type="EMBL" id="FRAP01000028">
    <property type="protein sequence ID" value="SHL42570.1"/>
    <property type="molecule type" value="Genomic_DNA"/>
</dbReference>
<name>A0A1M7AIJ3_PSETH</name>
<evidence type="ECO:0000259" key="1">
    <source>
        <dbReference type="Pfam" id="PF12680"/>
    </source>
</evidence>
<dbReference type="RefSeq" id="WP_281689792.1">
    <property type="nucleotide sequence ID" value="NZ_CALGVN010000031.1"/>
</dbReference>
<dbReference type="Proteomes" id="UP000184363">
    <property type="component" value="Unassembled WGS sequence"/>
</dbReference>
<dbReference type="InterPro" id="IPR037401">
    <property type="entry name" value="SnoaL-like"/>
</dbReference>
<dbReference type="STRING" id="1848.SAMN05443637_12829"/>
<dbReference type="SUPFAM" id="SSF54427">
    <property type="entry name" value="NTF2-like"/>
    <property type="match status" value="1"/>
</dbReference>
<evidence type="ECO:0000313" key="3">
    <source>
        <dbReference type="Proteomes" id="UP000184363"/>
    </source>
</evidence>
<accession>A0A1M7AIJ3</accession>
<evidence type="ECO:0000313" key="2">
    <source>
        <dbReference type="EMBL" id="SHL42570.1"/>
    </source>
</evidence>
<dbReference type="PANTHER" id="PTHR41252">
    <property type="entry name" value="BLR2505 PROTEIN"/>
    <property type="match status" value="1"/>
</dbReference>
<feature type="domain" description="SnoaL-like" evidence="1">
    <location>
        <begin position="12"/>
        <end position="118"/>
    </location>
</feature>
<organism evidence="2 3">
    <name type="scientific">Pseudonocardia thermophila</name>
    <dbReference type="NCBI Taxonomy" id="1848"/>
    <lineage>
        <taxon>Bacteria</taxon>
        <taxon>Bacillati</taxon>
        <taxon>Actinomycetota</taxon>
        <taxon>Actinomycetes</taxon>
        <taxon>Pseudonocardiales</taxon>
        <taxon>Pseudonocardiaceae</taxon>
        <taxon>Pseudonocardia</taxon>
    </lineage>
</organism>
<dbReference type="AlphaFoldDB" id="A0A1M7AIJ3"/>
<dbReference type="PANTHER" id="PTHR41252:SF1">
    <property type="entry name" value="BLR2505 PROTEIN"/>
    <property type="match status" value="1"/>
</dbReference>
<sequence>MSAEANRKIVSDAFAAWREGRSHVSSLFADDMRWEVTGRSKSAKVYPNKQAFVDEVLVPFAARFAPEAPFRPVAIRGIYADGDTVVVVWDGEGTTRIGSTYRNTYSWFLTFRDGLVVDALAFFDSIAFDELWDGVAPGE</sequence>
<dbReference type="InterPro" id="IPR032710">
    <property type="entry name" value="NTF2-like_dom_sf"/>
</dbReference>
<reference evidence="2 3" key="1">
    <citation type="submission" date="2016-11" db="EMBL/GenBank/DDBJ databases">
        <authorList>
            <person name="Jaros S."/>
            <person name="Januszkiewicz K."/>
            <person name="Wedrychowicz H."/>
        </authorList>
    </citation>
    <scope>NUCLEOTIDE SEQUENCE [LARGE SCALE GENOMIC DNA]</scope>
    <source>
        <strain evidence="2 3">DSM 43832</strain>
    </source>
</reference>
<keyword evidence="3" id="KW-1185">Reference proteome</keyword>
<dbReference type="Pfam" id="PF12680">
    <property type="entry name" value="SnoaL_2"/>
    <property type="match status" value="1"/>
</dbReference>
<gene>
    <name evidence="2" type="ORF">SAMN05443637_12829</name>
</gene>
<dbReference type="Gene3D" id="3.10.450.50">
    <property type="match status" value="1"/>
</dbReference>
<protein>
    <recommendedName>
        <fullName evidence="1">SnoaL-like domain-containing protein</fullName>
    </recommendedName>
</protein>